<reference evidence="2" key="3">
    <citation type="submission" date="2025-09" db="UniProtKB">
        <authorList>
            <consortium name="Ensembl"/>
        </authorList>
    </citation>
    <scope>IDENTIFICATION</scope>
    <source>
        <strain evidence="2">Thoroughbred</strain>
    </source>
</reference>
<feature type="compositionally biased region" description="Low complexity" evidence="1">
    <location>
        <begin position="38"/>
        <end position="47"/>
    </location>
</feature>
<feature type="region of interest" description="Disordered" evidence="1">
    <location>
        <begin position="1"/>
        <end position="201"/>
    </location>
</feature>
<organism evidence="2 3">
    <name type="scientific">Equus caballus</name>
    <name type="common">Horse</name>
    <dbReference type="NCBI Taxonomy" id="9796"/>
    <lineage>
        <taxon>Eukaryota</taxon>
        <taxon>Metazoa</taxon>
        <taxon>Chordata</taxon>
        <taxon>Craniata</taxon>
        <taxon>Vertebrata</taxon>
        <taxon>Euteleostomi</taxon>
        <taxon>Mammalia</taxon>
        <taxon>Eutheria</taxon>
        <taxon>Laurasiatheria</taxon>
        <taxon>Perissodactyla</taxon>
        <taxon>Equidae</taxon>
        <taxon>Equus</taxon>
    </lineage>
</organism>
<name>A0A9L0SPF9_HORSE</name>
<sequence length="258" mass="28226">RARPGAGSRGLSPARRAARGRPGGGRGLGAPREEPARARPAGGAARPRPIRRLRDRQPRRRRRRRRRLFFLVPGRPRPAPGPRRAQSRSGPRALRPLPGRAPRRPLPRASPAALLAGRNCAATAPLGRPHPRRRPRRRFVSRLPRPRCGQGVPSPAPLTQPVLPPRAVAPASRLPSPGSRQPLPAAAASGGTGPPRVTMPSKTKYNLVDDGHDLRIPLHNEDAFQHGICFEAKYRIPRAPAQNCQRAPAKFERHCFTP</sequence>
<protein>
    <submittedName>
        <fullName evidence="2">Uncharacterized protein</fullName>
    </submittedName>
</protein>
<evidence type="ECO:0000256" key="1">
    <source>
        <dbReference type="SAM" id="MobiDB-lite"/>
    </source>
</evidence>
<dbReference type="Proteomes" id="UP000002281">
    <property type="component" value="Unplaced"/>
</dbReference>
<feature type="compositionally biased region" description="Low complexity" evidence="1">
    <location>
        <begin position="1"/>
        <end position="15"/>
    </location>
</feature>
<evidence type="ECO:0000313" key="3">
    <source>
        <dbReference type="Proteomes" id="UP000002281"/>
    </source>
</evidence>
<dbReference type="AlphaFoldDB" id="A0A9L0SPF9"/>
<feature type="compositionally biased region" description="Low complexity" evidence="1">
    <location>
        <begin position="82"/>
        <end position="100"/>
    </location>
</feature>
<evidence type="ECO:0000313" key="2">
    <source>
        <dbReference type="Ensembl" id="ENSECAP00000076740.1"/>
    </source>
</evidence>
<dbReference type="Ensembl" id="ENSECAT00000148642.1">
    <property type="protein sequence ID" value="ENSECAP00000076740.1"/>
    <property type="gene ID" value="ENSECAG00000056479.1"/>
</dbReference>
<feature type="compositionally biased region" description="Pro residues" evidence="1">
    <location>
        <begin position="154"/>
        <end position="164"/>
    </location>
</feature>
<reference evidence="2" key="1">
    <citation type="journal article" date="2009" name="Science">
        <title>Genome sequence, comparative analysis, and population genetics of the domestic horse.</title>
        <authorList>
            <consortium name="Broad Institute Genome Sequencing Platform"/>
            <consortium name="Broad Institute Whole Genome Assembly Team"/>
            <person name="Wade C.M."/>
            <person name="Giulotto E."/>
            <person name="Sigurdsson S."/>
            <person name="Zoli M."/>
            <person name="Gnerre S."/>
            <person name="Imsland F."/>
            <person name="Lear T.L."/>
            <person name="Adelson D.L."/>
            <person name="Bailey E."/>
            <person name="Bellone R.R."/>
            <person name="Bloecker H."/>
            <person name="Distl O."/>
            <person name="Edgar R.C."/>
            <person name="Garber M."/>
            <person name="Leeb T."/>
            <person name="Mauceli E."/>
            <person name="MacLeod J.N."/>
            <person name="Penedo M.C.T."/>
            <person name="Raison J.M."/>
            <person name="Sharpe T."/>
            <person name="Vogel J."/>
            <person name="Andersson L."/>
            <person name="Antczak D.F."/>
            <person name="Biagi T."/>
            <person name="Binns M.M."/>
            <person name="Chowdhary B.P."/>
            <person name="Coleman S.J."/>
            <person name="Della Valle G."/>
            <person name="Fryc S."/>
            <person name="Guerin G."/>
            <person name="Hasegawa T."/>
            <person name="Hill E.W."/>
            <person name="Jurka J."/>
            <person name="Kiialainen A."/>
            <person name="Lindgren G."/>
            <person name="Liu J."/>
            <person name="Magnani E."/>
            <person name="Mickelson J.R."/>
            <person name="Murray J."/>
            <person name="Nergadze S.G."/>
            <person name="Onofrio R."/>
            <person name="Pedroni S."/>
            <person name="Piras M.F."/>
            <person name="Raudsepp T."/>
            <person name="Rocchi M."/>
            <person name="Roeed K.H."/>
            <person name="Ryder O.A."/>
            <person name="Searle S."/>
            <person name="Skow L."/>
            <person name="Swinburne J.E."/>
            <person name="Syvaenen A.C."/>
            <person name="Tozaki T."/>
            <person name="Valberg S.J."/>
            <person name="Vaudin M."/>
            <person name="White J.R."/>
            <person name="Zody M.C."/>
            <person name="Lander E.S."/>
            <person name="Lindblad-Toh K."/>
        </authorList>
    </citation>
    <scope>NUCLEOTIDE SEQUENCE [LARGE SCALE GENOMIC DNA]</scope>
    <source>
        <strain evidence="2">Thoroughbred</strain>
    </source>
</reference>
<accession>A0A9L0SPF9</accession>
<feature type="compositionally biased region" description="Basic residues" evidence="1">
    <location>
        <begin position="129"/>
        <end position="140"/>
    </location>
</feature>
<feature type="compositionally biased region" description="Basic residues" evidence="1">
    <location>
        <begin position="48"/>
        <end position="68"/>
    </location>
</feature>
<keyword evidence="3" id="KW-1185">Reference proteome</keyword>
<proteinExistence type="predicted"/>
<reference evidence="2" key="2">
    <citation type="submission" date="2025-08" db="UniProtKB">
        <authorList>
            <consortium name="Ensembl"/>
        </authorList>
    </citation>
    <scope>IDENTIFICATION</scope>
    <source>
        <strain evidence="2">Thoroughbred</strain>
    </source>
</reference>
<feature type="compositionally biased region" description="Low complexity" evidence="1">
    <location>
        <begin position="107"/>
        <end position="118"/>
    </location>
</feature>